<accession>A0AAV1QRR5</accession>
<gene>
    <name evidence="2" type="ORF">DCAF_LOCUS2030</name>
</gene>
<comment type="caution">
    <text evidence="2">The sequence shown here is derived from an EMBL/GenBank/DDBJ whole genome shotgun (WGS) entry which is preliminary data.</text>
</comment>
<evidence type="ECO:0000313" key="2">
    <source>
        <dbReference type="EMBL" id="CAK7324386.1"/>
    </source>
</evidence>
<sequence length="156" mass="16520">SLRSHLFKQVNSHNRANPSAETALASPSNEQVSKQVAQPSVKPVANDSGHECGADSHRFGFNCLIHWAFDTGFAQRERPALDKISFAAAQTPGGLGPSRTGGLLTTELCQDRLRSAFLRNPVGAGEKVVAVARASLVAGKEDRISALPSPQGSFLT</sequence>
<feature type="non-terminal residue" evidence="2">
    <location>
        <position position="1"/>
    </location>
</feature>
<organism evidence="2 3">
    <name type="scientific">Dovyalis caffra</name>
    <dbReference type="NCBI Taxonomy" id="77055"/>
    <lineage>
        <taxon>Eukaryota</taxon>
        <taxon>Viridiplantae</taxon>
        <taxon>Streptophyta</taxon>
        <taxon>Embryophyta</taxon>
        <taxon>Tracheophyta</taxon>
        <taxon>Spermatophyta</taxon>
        <taxon>Magnoliopsida</taxon>
        <taxon>eudicotyledons</taxon>
        <taxon>Gunneridae</taxon>
        <taxon>Pentapetalae</taxon>
        <taxon>rosids</taxon>
        <taxon>fabids</taxon>
        <taxon>Malpighiales</taxon>
        <taxon>Salicaceae</taxon>
        <taxon>Flacourtieae</taxon>
        <taxon>Dovyalis</taxon>
    </lineage>
</organism>
<feature type="region of interest" description="Disordered" evidence="1">
    <location>
        <begin position="1"/>
        <end position="33"/>
    </location>
</feature>
<protein>
    <submittedName>
        <fullName evidence="2">Uncharacterized protein</fullName>
    </submittedName>
</protein>
<dbReference type="EMBL" id="CAWUPB010000300">
    <property type="protein sequence ID" value="CAK7324386.1"/>
    <property type="molecule type" value="Genomic_DNA"/>
</dbReference>
<evidence type="ECO:0000256" key="1">
    <source>
        <dbReference type="SAM" id="MobiDB-lite"/>
    </source>
</evidence>
<keyword evidence="3" id="KW-1185">Reference proteome</keyword>
<reference evidence="2 3" key="1">
    <citation type="submission" date="2024-01" db="EMBL/GenBank/DDBJ databases">
        <authorList>
            <person name="Waweru B."/>
        </authorList>
    </citation>
    <scope>NUCLEOTIDE SEQUENCE [LARGE SCALE GENOMIC DNA]</scope>
</reference>
<evidence type="ECO:0000313" key="3">
    <source>
        <dbReference type="Proteomes" id="UP001314170"/>
    </source>
</evidence>
<name>A0AAV1QRR5_9ROSI</name>
<proteinExistence type="predicted"/>
<dbReference type="AlphaFoldDB" id="A0AAV1QRR5"/>
<dbReference type="Proteomes" id="UP001314170">
    <property type="component" value="Unassembled WGS sequence"/>
</dbReference>